<evidence type="ECO:0000256" key="3">
    <source>
        <dbReference type="ARBA" id="ARBA00012891"/>
    </source>
</evidence>
<accession>A0A6C0KTX4</accession>
<dbReference type="Pfam" id="PF01751">
    <property type="entry name" value="Toprim"/>
    <property type="match status" value="1"/>
</dbReference>
<dbReference type="PANTHER" id="PTHR42785">
    <property type="entry name" value="DNA TOPOISOMERASE, TYPE IA, CORE"/>
    <property type="match status" value="1"/>
</dbReference>
<dbReference type="PANTHER" id="PTHR42785:SF1">
    <property type="entry name" value="DNA TOPOISOMERASE"/>
    <property type="match status" value="1"/>
</dbReference>
<keyword evidence="5" id="KW-0238">DNA-binding</keyword>
<dbReference type="Gene3D" id="3.40.50.140">
    <property type="match status" value="1"/>
</dbReference>
<dbReference type="PROSITE" id="PS00396">
    <property type="entry name" value="TOPO_IA_1"/>
    <property type="match status" value="1"/>
</dbReference>
<dbReference type="InterPro" id="IPR023405">
    <property type="entry name" value="Topo_IA_core_domain"/>
</dbReference>
<dbReference type="InterPro" id="IPR013825">
    <property type="entry name" value="Topo_IA_cen_sub2"/>
</dbReference>
<dbReference type="GO" id="GO:0006265">
    <property type="term" value="P:DNA topological change"/>
    <property type="evidence" value="ECO:0007669"/>
    <property type="project" value="InterPro"/>
</dbReference>
<sequence>MSSLSSRATEGAVNLVIVESAAKGKTIAGYLNSINELKNLGKFNVMACFGHICDLPQKELGVNTDTWDVTYIPLDTKKDIIAKLRKAVKEAKKVYLCSDLDMEGHAISFHLRNILKLKRSDYERVTFNEITKAALKTAFMNPTDINMKMVNAQETRRILDRVVGYKLSPLLWGQFTEPKLSAGRVQSAALNMIVDRAEYINKHIPEVYWDIYGTFILNETITDLYLKLETEYRIEKEEEVIKILQSFKVNNNSNNNNSNNNNSNNINSWIATFKKKKSQKNPAIPFITSSLQQEVYQKYHIPAKRTMQIAQNLYELGLITYMRTDSPSLSEDCQAAIHKFLEEKYNGDDDGGASAVYPRVFEGKDGSQEAHESIHPTDIKMQVDTLPDNEIITANHKKIYDLIWRRTVASQMPPAIYTDIIITVKTVCKSANDIPNITYIFTGKISILTDKGFLDIYQPDIEINEDLMISWNKILEDASGSGVQFVVPIKFNANADATRTQSLYNESSLIKALEKENIGRPSTYATIIDKIYDKGYVKSGQNPQVKINAKNFELIINNTPATAINHDIKHQNIEINIGGKETDRIVPTALGIKIIEYLKGIVPYLLDAKFTSEMEDSLDKIATNKADKITILNEFYKKFEKSLPEMNSSSKSAGSAGSAGAAGAAAPPIREFPDISCNIVNSKYGVCIYSVKNKKFYSLKPYLEWKKIEIPNLVSDDIKFLICFPIKTKGTKREIHIGKYGLYIKEGHKNLKLPNNLWEKVKNGTITKDEICSL</sequence>
<feature type="domain" description="Topo IA-type catalytic" evidence="8">
    <location>
        <begin position="146"/>
        <end position="643"/>
    </location>
</feature>
<keyword evidence="6" id="KW-0413">Isomerase</keyword>
<dbReference type="CDD" id="cd00186">
    <property type="entry name" value="TOP1Ac"/>
    <property type="match status" value="1"/>
</dbReference>
<dbReference type="Gene3D" id="1.10.290.10">
    <property type="entry name" value="Topoisomerase I, domain 4"/>
    <property type="match status" value="1"/>
</dbReference>
<dbReference type="InterPro" id="IPR013497">
    <property type="entry name" value="Topo_IA_cen"/>
</dbReference>
<dbReference type="PROSITE" id="PS50880">
    <property type="entry name" value="TOPRIM"/>
    <property type="match status" value="1"/>
</dbReference>
<dbReference type="PRINTS" id="PR00417">
    <property type="entry name" value="PRTPISMRASEI"/>
</dbReference>
<dbReference type="InterPro" id="IPR003602">
    <property type="entry name" value="Topo_IA_DNA-bd_dom"/>
</dbReference>
<dbReference type="SMART" id="SM00493">
    <property type="entry name" value="TOPRIM"/>
    <property type="match status" value="1"/>
</dbReference>
<dbReference type="InterPro" id="IPR023406">
    <property type="entry name" value="Topo_IA_AS"/>
</dbReference>
<dbReference type="InterPro" id="IPR006171">
    <property type="entry name" value="TOPRIM_dom"/>
</dbReference>
<evidence type="ECO:0000259" key="8">
    <source>
        <dbReference type="PROSITE" id="PS52039"/>
    </source>
</evidence>
<feature type="domain" description="Toprim" evidence="7">
    <location>
        <begin position="13"/>
        <end position="130"/>
    </location>
</feature>
<evidence type="ECO:0000256" key="1">
    <source>
        <dbReference type="ARBA" id="ARBA00000213"/>
    </source>
</evidence>
<name>A0A6C0KTX4_9ZZZZ</name>
<dbReference type="PROSITE" id="PS52039">
    <property type="entry name" value="TOPO_IA_2"/>
    <property type="match status" value="1"/>
</dbReference>
<dbReference type="InterPro" id="IPR003601">
    <property type="entry name" value="Topo_IA_2"/>
</dbReference>
<evidence type="ECO:0000256" key="4">
    <source>
        <dbReference type="ARBA" id="ARBA00023029"/>
    </source>
</evidence>
<dbReference type="Pfam" id="PF01131">
    <property type="entry name" value="Topoisom_bac"/>
    <property type="match status" value="1"/>
</dbReference>
<protein>
    <recommendedName>
        <fullName evidence="3">DNA topoisomerase</fullName>
        <ecNumber evidence="3">5.6.2.1</ecNumber>
    </recommendedName>
</protein>
<comment type="similarity">
    <text evidence="2">Belongs to the type IA topoisomerase family.</text>
</comment>
<comment type="catalytic activity">
    <reaction evidence="1">
        <text>ATP-independent breakage of single-stranded DNA, followed by passage and rejoining.</text>
        <dbReference type="EC" id="5.6.2.1"/>
    </reaction>
</comment>
<dbReference type="Gene3D" id="2.70.20.10">
    <property type="entry name" value="Topoisomerase I, domain 3"/>
    <property type="match status" value="1"/>
</dbReference>
<dbReference type="InterPro" id="IPR000380">
    <property type="entry name" value="Topo_IA"/>
</dbReference>
<evidence type="ECO:0000256" key="2">
    <source>
        <dbReference type="ARBA" id="ARBA00009446"/>
    </source>
</evidence>
<dbReference type="EMBL" id="MN740977">
    <property type="protein sequence ID" value="QHU21049.1"/>
    <property type="molecule type" value="Genomic_DNA"/>
</dbReference>
<dbReference type="GO" id="GO:0003677">
    <property type="term" value="F:DNA binding"/>
    <property type="evidence" value="ECO:0007669"/>
    <property type="project" value="UniProtKB-KW"/>
</dbReference>
<dbReference type="SMART" id="SM00436">
    <property type="entry name" value="TOP1Bc"/>
    <property type="match status" value="1"/>
</dbReference>
<dbReference type="EC" id="5.6.2.1" evidence="3"/>
<proteinExistence type="inferred from homology"/>
<dbReference type="GO" id="GO:0003917">
    <property type="term" value="F:DNA topoisomerase type I (single strand cut, ATP-independent) activity"/>
    <property type="evidence" value="ECO:0007669"/>
    <property type="project" value="UniProtKB-EC"/>
</dbReference>
<dbReference type="AlphaFoldDB" id="A0A6C0KTX4"/>
<dbReference type="InterPro" id="IPR013824">
    <property type="entry name" value="Topo_IA_cen_sub1"/>
</dbReference>
<dbReference type="InterPro" id="IPR013826">
    <property type="entry name" value="Topo_IA_cen_sub3"/>
</dbReference>
<keyword evidence="4" id="KW-0799">Topoisomerase</keyword>
<dbReference type="SUPFAM" id="SSF56712">
    <property type="entry name" value="Prokaryotic type I DNA topoisomerase"/>
    <property type="match status" value="1"/>
</dbReference>
<evidence type="ECO:0000256" key="6">
    <source>
        <dbReference type="ARBA" id="ARBA00023235"/>
    </source>
</evidence>
<evidence type="ECO:0000259" key="7">
    <source>
        <dbReference type="PROSITE" id="PS50880"/>
    </source>
</evidence>
<dbReference type="SMART" id="SM00437">
    <property type="entry name" value="TOP1Ac"/>
    <property type="match status" value="1"/>
</dbReference>
<dbReference type="Gene3D" id="1.10.460.10">
    <property type="entry name" value="Topoisomerase I, domain 2"/>
    <property type="match status" value="2"/>
</dbReference>
<organism evidence="9">
    <name type="scientific">viral metagenome</name>
    <dbReference type="NCBI Taxonomy" id="1070528"/>
    <lineage>
        <taxon>unclassified sequences</taxon>
        <taxon>metagenomes</taxon>
        <taxon>organismal metagenomes</taxon>
    </lineage>
</organism>
<evidence type="ECO:0000313" key="9">
    <source>
        <dbReference type="EMBL" id="QHU21049.1"/>
    </source>
</evidence>
<evidence type="ECO:0000256" key="5">
    <source>
        <dbReference type="ARBA" id="ARBA00023125"/>
    </source>
</evidence>
<reference evidence="9" key="1">
    <citation type="journal article" date="2020" name="Nature">
        <title>Giant virus diversity and host interactions through global metagenomics.</title>
        <authorList>
            <person name="Schulz F."/>
            <person name="Roux S."/>
            <person name="Paez-Espino D."/>
            <person name="Jungbluth S."/>
            <person name="Walsh D.A."/>
            <person name="Denef V.J."/>
            <person name="McMahon K.D."/>
            <person name="Konstantinidis K.T."/>
            <person name="Eloe-Fadrosh E.A."/>
            <person name="Kyrpides N.C."/>
            <person name="Woyke T."/>
        </authorList>
    </citation>
    <scope>NUCLEOTIDE SEQUENCE</scope>
    <source>
        <strain evidence="9">GVMAG-S-3300013094-100</strain>
    </source>
</reference>